<evidence type="ECO:0000256" key="1">
    <source>
        <dbReference type="ARBA" id="ARBA00023015"/>
    </source>
</evidence>
<dbReference type="Proteomes" id="UP000033774">
    <property type="component" value="Unassembled WGS sequence"/>
</dbReference>
<evidence type="ECO:0000313" key="6">
    <source>
        <dbReference type="EMBL" id="KJV09033.1"/>
    </source>
</evidence>
<evidence type="ECO:0000313" key="7">
    <source>
        <dbReference type="Proteomes" id="UP000033774"/>
    </source>
</evidence>
<feature type="domain" description="HTH tetR-type" evidence="5">
    <location>
        <begin position="19"/>
        <end position="79"/>
    </location>
</feature>
<sequence length="221" mass="23775">MTPELPPARRKAAGKFHHGDLPGALLAAASALIAERRSAEFSLREVAERVGVSHTAAYRHFASKRDLLAELACRGFQRLHREMVADRAGSATPEAALRVMGMNYVSFALAEPGAYRIMFHVDLCATGAHPALEKAAYDGFAEMVSVIAEGQAARQFRQDRRPDELATALWSAQHGYTSLLLDGQIAEGELPPGIPGFDIAPPADRALMVQMMLAGLKTPGS</sequence>
<name>A0A0F3IR37_9PROT</name>
<protein>
    <recommendedName>
        <fullName evidence="5">HTH tetR-type domain-containing protein</fullName>
    </recommendedName>
</protein>
<dbReference type="PROSITE" id="PS50977">
    <property type="entry name" value="HTH_TETR_2"/>
    <property type="match status" value="1"/>
</dbReference>
<dbReference type="Pfam" id="PF13305">
    <property type="entry name" value="TetR_C_33"/>
    <property type="match status" value="1"/>
</dbReference>
<organism evidence="6 7">
    <name type="scientific">Elstera litoralis</name>
    <dbReference type="NCBI Taxonomy" id="552518"/>
    <lineage>
        <taxon>Bacteria</taxon>
        <taxon>Pseudomonadati</taxon>
        <taxon>Pseudomonadota</taxon>
        <taxon>Alphaproteobacteria</taxon>
        <taxon>Rhodospirillales</taxon>
        <taxon>Rhodospirillaceae</taxon>
        <taxon>Elstera</taxon>
    </lineage>
</organism>
<evidence type="ECO:0000256" key="3">
    <source>
        <dbReference type="ARBA" id="ARBA00023163"/>
    </source>
</evidence>
<dbReference type="InterPro" id="IPR001647">
    <property type="entry name" value="HTH_TetR"/>
</dbReference>
<keyword evidence="2 4" id="KW-0238">DNA-binding</keyword>
<dbReference type="PANTHER" id="PTHR30055:SF234">
    <property type="entry name" value="HTH-TYPE TRANSCRIPTIONAL REGULATOR BETI"/>
    <property type="match status" value="1"/>
</dbReference>
<dbReference type="SUPFAM" id="SSF48498">
    <property type="entry name" value="Tetracyclin repressor-like, C-terminal domain"/>
    <property type="match status" value="1"/>
</dbReference>
<keyword evidence="7" id="KW-1185">Reference proteome</keyword>
<keyword evidence="1" id="KW-0805">Transcription regulation</keyword>
<accession>A0A0F3IR37</accession>
<dbReference type="Gene3D" id="1.10.357.10">
    <property type="entry name" value="Tetracycline Repressor, domain 2"/>
    <property type="match status" value="1"/>
</dbReference>
<dbReference type="EMBL" id="LAJY01000379">
    <property type="protein sequence ID" value="KJV09033.1"/>
    <property type="molecule type" value="Genomic_DNA"/>
</dbReference>
<dbReference type="GO" id="GO:0003700">
    <property type="term" value="F:DNA-binding transcription factor activity"/>
    <property type="evidence" value="ECO:0007669"/>
    <property type="project" value="TreeGrafter"/>
</dbReference>
<dbReference type="InterPro" id="IPR050109">
    <property type="entry name" value="HTH-type_TetR-like_transc_reg"/>
</dbReference>
<dbReference type="GO" id="GO:0000976">
    <property type="term" value="F:transcription cis-regulatory region binding"/>
    <property type="evidence" value="ECO:0007669"/>
    <property type="project" value="TreeGrafter"/>
</dbReference>
<evidence type="ECO:0000256" key="4">
    <source>
        <dbReference type="PROSITE-ProRule" id="PRU00335"/>
    </source>
</evidence>
<dbReference type="AlphaFoldDB" id="A0A0F3IR37"/>
<dbReference type="InterPro" id="IPR025996">
    <property type="entry name" value="MT1864/Rv1816-like_C"/>
</dbReference>
<reference evidence="6 7" key="1">
    <citation type="submission" date="2015-03" db="EMBL/GenBank/DDBJ databases">
        <title>Draft genome sequence of Elstera litoralis.</title>
        <authorList>
            <person name="Rahalkar M.C."/>
            <person name="Dhakephalkar P.K."/>
            <person name="Pore S.D."/>
            <person name="Arora P."/>
            <person name="Kapse N.G."/>
            <person name="Pandit P.S."/>
        </authorList>
    </citation>
    <scope>NUCLEOTIDE SEQUENCE [LARGE SCALE GENOMIC DNA]</scope>
    <source>
        <strain evidence="6 7">Dia-1</strain>
    </source>
</reference>
<evidence type="ECO:0000259" key="5">
    <source>
        <dbReference type="PROSITE" id="PS50977"/>
    </source>
</evidence>
<gene>
    <name evidence="6" type="ORF">VZ95_14000</name>
</gene>
<evidence type="ECO:0000256" key="2">
    <source>
        <dbReference type="ARBA" id="ARBA00023125"/>
    </source>
</evidence>
<dbReference type="PRINTS" id="PR00455">
    <property type="entry name" value="HTHTETR"/>
</dbReference>
<dbReference type="InterPro" id="IPR009057">
    <property type="entry name" value="Homeodomain-like_sf"/>
</dbReference>
<proteinExistence type="predicted"/>
<keyword evidence="3" id="KW-0804">Transcription</keyword>
<dbReference type="SUPFAM" id="SSF46689">
    <property type="entry name" value="Homeodomain-like"/>
    <property type="match status" value="1"/>
</dbReference>
<dbReference type="InterPro" id="IPR036271">
    <property type="entry name" value="Tet_transcr_reg_TetR-rel_C_sf"/>
</dbReference>
<dbReference type="PANTHER" id="PTHR30055">
    <property type="entry name" value="HTH-TYPE TRANSCRIPTIONAL REGULATOR RUTR"/>
    <property type="match status" value="1"/>
</dbReference>
<dbReference type="Pfam" id="PF00440">
    <property type="entry name" value="TetR_N"/>
    <property type="match status" value="1"/>
</dbReference>
<comment type="caution">
    <text evidence="6">The sequence shown here is derived from an EMBL/GenBank/DDBJ whole genome shotgun (WGS) entry which is preliminary data.</text>
</comment>
<feature type="DNA-binding region" description="H-T-H motif" evidence="4">
    <location>
        <begin position="42"/>
        <end position="61"/>
    </location>
</feature>